<dbReference type="Proteomes" id="UP000032427">
    <property type="component" value="Chromosome 2"/>
</dbReference>
<dbReference type="InterPro" id="IPR045584">
    <property type="entry name" value="Pilin-like"/>
</dbReference>
<dbReference type="EMBL" id="LN554847">
    <property type="protein sequence ID" value="CED56936.1"/>
    <property type="molecule type" value="Genomic_DNA"/>
</dbReference>
<keyword evidence="3" id="KW-1185">Reference proteome</keyword>
<proteinExistence type="predicted"/>
<dbReference type="AlphaFoldDB" id="A0A090I675"/>
<evidence type="ECO:0000313" key="2">
    <source>
        <dbReference type="EMBL" id="CED56936.1"/>
    </source>
</evidence>
<keyword evidence="1" id="KW-0812">Transmembrane</keyword>
<dbReference type="OrthoDB" id="5874092at2"/>
<dbReference type="InterPro" id="IPR012902">
    <property type="entry name" value="N_methyl_site"/>
</dbReference>
<protein>
    <submittedName>
        <fullName evidence="2">V10 pilin</fullName>
    </submittedName>
</protein>
<dbReference type="HOGENOM" id="CLU_098637_3_1_6"/>
<dbReference type="SUPFAM" id="SSF54523">
    <property type="entry name" value="Pili subunits"/>
    <property type="match status" value="1"/>
</dbReference>
<accession>A0A090I675</accession>
<sequence length="173" mass="18868">MKNKGFTLIELVVVIVILGILSVIAAPRFLRLQDDAKTSVIKGIRSSVDSALRIAYGKLAIEGVESKALLLPGEVPIDGCGECLFSYGYPKRDFDTFYALVNGVGEGEDIQLAYTIEATSAPTLFFTFSDNIIDDSGFPVIKNDSCYVKYEAVVVNTDDDEKSSDYVLTVKEC</sequence>
<keyword evidence="1" id="KW-0472">Membrane</keyword>
<feature type="transmembrane region" description="Helical" evidence="1">
    <location>
        <begin position="6"/>
        <end position="27"/>
    </location>
</feature>
<dbReference type="STRING" id="80852.AWOD_II_0288"/>
<dbReference type="NCBIfam" id="TIGR02532">
    <property type="entry name" value="IV_pilin_GFxxxE"/>
    <property type="match status" value="1"/>
</dbReference>
<keyword evidence="1" id="KW-1133">Transmembrane helix</keyword>
<gene>
    <name evidence="2" type="ORF">AWOD_II_0288</name>
</gene>
<dbReference type="PROSITE" id="PS00409">
    <property type="entry name" value="PROKAR_NTER_METHYL"/>
    <property type="match status" value="1"/>
</dbReference>
<dbReference type="Pfam" id="PF07963">
    <property type="entry name" value="N_methyl"/>
    <property type="match status" value="1"/>
</dbReference>
<dbReference type="PATRIC" id="fig|80852.17.peg.3043"/>
<reference evidence="3" key="1">
    <citation type="submission" date="2014-09" db="EMBL/GenBank/DDBJ databases">
        <authorList>
            <person name="Hjerde E."/>
        </authorList>
    </citation>
    <scope>NUCLEOTIDE SEQUENCE [LARGE SCALE GENOMIC DNA]</scope>
    <source>
        <strain evidence="3">06/09/139</strain>
    </source>
</reference>
<dbReference type="KEGG" id="awd:AWOD_II_0288"/>
<evidence type="ECO:0000313" key="3">
    <source>
        <dbReference type="Proteomes" id="UP000032427"/>
    </source>
</evidence>
<name>A0A090I675_9GAMM</name>
<evidence type="ECO:0000256" key="1">
    <source>
        <dbReference type="SAM" id="Phobius"/>
    </source>
</evidence>
<dbReference type="GeneID" id="28542534"/>
<organism evidence="2 3">
    <name type="scientific">Aliivibrio wodanis</name>
    <dbReference type="NCBI Taxonomy" id="80852"/>
    <lineage>
        <taxon>Bacteria</taxon>
        <taxon>Pseudomonadati</taxon>
        <taxon>Pseudomonadota</taxon>
        <taxon>Gammaproteobacteria</taxon>
        <taxon>Vibrionales</taxon>
        <taxon>Vibrionaceae</taxon>
        <taxon>Aliivibrio</taxon>
    </lineage>
</organism>
<dbReference type="Gene3D" id="3.30.700.10">
    <property type="entry name" value="Glycoprotein, Type 4 Pilin"/>
    <property type="match status" value="1"/>
</dbReference>